<dbReference type="RefSeq" id="WP_145271757.1">
    <property type="nucleotide sequence ID" value="NZ_CP036272.1"/>
</dbReference>
<keyword evidence="2" id="KW-1185">Reference proteome</keyword>
<gene>
    <name evidence="1" type="ORF">SV7mr_22160</name>
</gene>
<evidence type="ECO:0000313" key="1">
    <source>
        <dbReference type="EMBL" id="QDT59707.1"/>
    </source>
</evidence>
<name>A0A517SUA5_9BACT</name>
<dbReference type="OrthoDB" id="284491at2"/>
<sequence>MEPLKQYQRRKFDSGLTRIEILLKLYDRLIGDLEMCRDAQREKNDSLLVKHQLDTHKAMTAILSGLRPEENEIAFNIARLLHFIMQKIDQDDYEPAIKIANSIQSGFRQIADQAIEMEHNGEIEPLPMTDSYESVG</sequence>
<dbReference type="Gene3D" id="1.20.120.340">
    <property type="entry name" value="Flagellar protein FliS"/>
    <property type="match status" value="1"/>
</dbReference>
<dbReference type="Proteomes" id="UP000315003">
    <property type="component" value="Chromosome"/>
</dbReference>
<dbReference type="SUPFAM" id="SSF101116">
    <property type="entry name" value="Flagellar export chaperone FliS"/>
    <property type="match status" value="1"/>
</dbReference>
<protein>
    <recommendedName>
        <fullName evidence="3">Flagellar protein FliS</fullName>
    </recommendedName>
</protein>
<organism evidence="1 2">
    <name type="scientific">Stieleria bergensis</name>
    <dbReference type="NCBI Taxonomy" id="2528025"/>
    <lineage>
        <taxon>Bacteria</taxon>
        <taxon>Pseudomonadati</taxon>
        <taxon>Planctomycetota</taxon>
        <taxon>Planctomycetia</taxon>
        <taxon>Pirellulales</taxon>
        <taxon>Pirellulaceae</taxon>
        <taxon>Stieleria</taxon>
    </lineage>
</organism>
<accession>A0A517SUA5</accession>
<evidence type="ECO:0008006" key="3">
    <source>
        <dbReference type="Google" id="ProtNLM"/>
    </source>
</evidence>
<dbReference type="GO" id="GO:0044780">
    <property type="term" value="P:bacterial-type flagellum assembly"/>
    <property type="evidence" value="ECO:0007669"/>
    <property type="project" value="InterPro"/>
</dbReference>
<dbReference type="EMBL" id="CP036272">
    <property type="protein sequence ID" value="QDT59707.1"/>
    <property type="molecule type" value="Genomic_DNA"/>
</dbReference>
<evidence type="ECO:0000313" key="2">
    <source>
        <dbReference type="Proteomes" id="UP000315003"/>
    </source>
</evidence>
<proteinExistence type="predicted"/>
<reference evidence="1 2" key="1">
    <citation type="submission" date="2019-02" db="EMBL/GenBank/DDBJ databases">
        <title>Deep-cultivation of Planctomycetes and their phenomic and genomic characterization uncovers novel biology.</title>
        <authorList>
            <person name="Wiegand S."/>
            <person name="Jogler M."/>
            <person name="Boedeker C."/>
            <person name="Pinto D."/>
            <person name="Vollmers J."/>
            <person name="Rivas-Marin E."/>
            <person name="Kohn T."/>
            <person name="Peeters S.H."/>
            <person name="Heuer A."/>
            <person name="Rast P."/>
            <person name="Oberbeckmann S."/>
            <person name="Bunk B."/>
            <person name="Jeske O."/>
            <person name="Meyerdierks A."/>
            <person name="Storesund J.E."/>
            <person name="Kallscheuer N."/>
            <person name="Luecker S."/>
            <person name="Lage O.M."/>
            <person name="Pohl T."/>
            <person name="Merkel B.J."/>
            <person name="Hornburger P."/>
            <person name="Mueller R.-W."/>
            <person name="Bruemmer F."/>
            <person name="Labrenz M."/>
            <person name="Spormann A.M."/>
            <person name="Op den Camp H."/>
            <person name="Overmann J."/>
            <person name="Amann R."/>
            <person name="Jetten M.S.M."/>
            <person name="Mascher T."/>
            <person name="Medema M.H."/>
            <person name="Devos D.P."/>
            <person name="Kaster A.-K."/>
            <person name="Ovreas L."/>
            <person name="Rohde M."/>
            <person name="Galperin M.Y."/>
            <person name="Jogler C."/>
        </authorList>
    </citation>
    <scope>NUCLEOTIDE SEQUENCE [LARGE SCALE GENOMIC DNA]</scope>
    <source>
        <strain evidence="1 2">SV_7m_r</strain>
    </source>
</reference>
<dbReference type="InterPro" id="IPR036584">
    <property type="entry name" value="FliS_sf"/>
</dbReference>
<dbReference type="AlphaFoldDB" id="A0A517SUA5"/>